<dbReference type="OrthoDB" id="9770452at2"/>
<feature type="binding site" evidence="7">
    <location>
        <position position="287"/>
    </location>
    <ligand>
        <name>glyoxylate</name>
        <dbReference type="ChEBI" id="CHEBI:36655"/>
    </ligand>
</feature>
<dbReference type="CDD" id="cd02809">
    <property type="entry name" value="alpha_hydroxyacid_oxid_FMN"/>
    <property type="match status" value="1"/>
</dbReference>
<protein>
    <submittedName>
        <fullName evidence="9">L-lactate dehydrogenase (Cytochrome)</fullName>
    </submittedName>
</protein>
<dbReference type="GO" id="GO:0004459">
    <property type="term" value="F:L-lactate dehydrogenase (NAD+) activity"/>
    <property type="evidence" value="ECO:0007669"/>
    <property type="project" value="TreeGrafter"/>
</dbReference>
<evidence type="ECO:0000256" key="4">
    <source>
        <dbReference type="ARBA" id="ARBA00023002"/>
    </source>
</evidence>
<evidence type="ECO:0000256" key="7">
    <source>
        <dbReference type="PIRSR" id="PIRSR000138-2"/>
    </source>
</evidence>
<dbReference type="Pfam" id="PF01070">
    <property type="entry name" value="FMN_dh"/>
    <property type="match status" value="1"/>
</dbReference>
<keyword evidence="3 7" id="KW-0288">FMN</keyword>
<dbReference type="AlphaFoldDB" id="A0A317RD16"/>
<dbReference type="EMBL" id="QGUB01000002">
    <property type="protein sequence ID" value="PWW47796.1"/>
    <property type="molecule type" value="Genomic_DNA"/>
</dbReference>
<feature type="binding site" evidence="7">
    <location>
        <position position="134"/>
    </location>
    <ligand>
        <name>FMN</name>
        <dbReference type="ChEBI" id="CHEBI:58210"/>
    </ligand>
</feature>
<evidence type="ECO:0000256" key="3">
    <source>
        <dbReference type="ARBA" id="ARBA00022643"/>
    </source>
</evidence>
<evidence type="ECO:0000256" key="1">
    <source>
        <dbReference type="ARBA" id="ARBA00001917"/>
    </source>
</evidence>
<dbReference type="PANTHER" id="PTHR10578:SF85">
    <property type="entry name" value="L-LACTATE DEHYDROGENASE"/>
    <property type="match status" value="1"/>
</dbReference>
<dbReference type="PROSITE" id="PS51349">
    <property type="entry name" value="FMN_HYDROXY_ACID_DH_2"/>
    <property type="match status" value="1"/>
</dbReference>
<keyword evidence="4" id="KW-0560">Oxidoreductase</keyword>
<evidence type="ECO:0000256" key="6">
    <source>
        <dbReference type="PIRSR" id="PIRSR000138-1"/>
    </source>
</evidence>
<organism evidence="9 10">
    <name type="scientific">Melaminivora alkalimesophila</name>
    <dbReference type="NCBI Taxonomy" id="1165852"/>
    <lineage>
        <taxon>Bacteria</taxon>
        <taxon>Pseudomonadati</taxon>
        <taxon>Pseudomonadota</taxon>
        <taxon>Betaproteobacteria</taxon>
        <taxon>Burkholderiales</taxon>
        <taxon>Comamonadaceae</taxon>
        <taxon>Melaminivora</taxon>
    </lineage>
</organism>
<dbReference type="GO" id="GO:0010181">
    <property type="term" value="F:FMN binding"/>
    <property type="evidence" value="ECO:0007669"/>
    <property type="project" value="InterPro"/>
</dbReference>
<evidence type="ECO:0000313" key="10">
    <source>
        <dbReference type="Proteomes" id="UP000246483"/>
    </source>
</evidence>
<feature type="binding site" evidence="7">
    <location>
        <position position="110"/>
    </location>
    <ligand>
        <name>FMN</name>
        <dbReference type="ChEBI" id="CHEBI:58210"/>
    </ligand>
</feature>
<evidence type="ECO:0000259" key="8">
    <source>
        <dbReference type="PROSITE" id="PS51349"/>
    </source>
</evidence>
<keyword evidence="2 7" id="KW-0285">Flavoprotein</keyword>
<dbReference type="InterPro" id="IPR000262">
    <property type="entry name" value="FMN-dep_DH"/>
</dbReference>
<feature type="binding site" evidence="7">
    <location>
        <position position="260"/>
    </location>
    <ligand>
        <name>glyoxylate</name>
        <dbReference type="ChEBI" id="CHEBI:36655"/>
    </ligand>
</feature>
<dbReference type="GO" id="GO:0005886">
    <property type="term" value="C:plasma membrane"/>
    <property type="evidence" value="ECO:0007669"/>
    <property type="project" value="TreeGrafter"/>
</dbReference>
<dbReference type="NCBIfam" id="NF008398">
    <property type="entry name" value="PRK11197.1"/>
    <property type="match status" value="1"/>
</dbReference>
<dbReference type="Proteomes" id="UP000246483">
    <property type="component" value="Unassembled WGS sequence"/>
</dbReference>
<accession>A0A317RD16</accession>
<feature type="binding site" evidence="7">
    <location>
        <begin position="81"/>
        <end position="83"/>
    </location>
    <ligand>
        <name>FMN</name>
        <dbReference type="ChEBI" id="CHEBI:58210"/>
    </ligand>
</feature>
<dbReference type="GO" id="GO:0009060">
    <property type="term" value="P:aerobic respiration"/>
    <property type="evidence" value="ECO:0007669"/>
    <property type="project" value="TreeGrafter"/>
</dbReference>
<dbReference type="InterPro" id="IPR012133">
    <property type="entry name" value="Alpha-hydoxy_acid_DH_FMN"/>
</dbReference>
<comment type="similarity">
    <text evidence="5">Belongs to the FMN-dependent alpha-hydroxy acid dehydrogenase family.</text>
</comment>
<evidence type="ECO:0000256" key="2">
    <source>
        <dbReference type="ARBA" id="ARBA00022630"/>
    </source>
</evidence>
<proteinExistence type="inferred from homology"/>
<evidence type="ECO:0000313" key="9">
    <source>
        <dbReference type="EMBL" id="PWW47796.1"/>
    </source>
</evidence>
<feature type="binding site" evidence="7">
    <location>
        <position position="282"/>
    </location>
    <ligand>
        <name>FMN</name>
        <dbReference type="ChEBI" id="CHEBI:58210"/>
    </ligand>
</feature>
<feature type="active site" description="Proton acceptor" evidence="6">
    <location>
        <position position="284"/>
    </location>
</feature>
<dbReference type="PIRSF" id="PIRSF000138">
    <property type="entry name" value="Al-hdrx_acd_dh"/>
    <property type="match status" value="1"/>
</dbReference>
<dbReference type="PROSITE" id="PS00557">
    <property type="entry name" value="FMN_HYDROXY_ACID_DH_1"/>
    <property type="match status" value="1"/>
</dbReference>
<dbReference type="InterPro" id="IPR008259">
    <property type="entry name" value="FMN_hydac_DH_AS"/>
</dbReference>
<dbReference type="InterPro" id="IPR013785">
    <property type="entry name" value="Aldolase_TIM"/>
</dbReference>
<feature type="binding site" evidence="7">
    <location>
        <position position="162"/>
    </location>
    <ligand>
        <name>FMN</name>
        <dbReference type="ChEBI" id="CHEBI:58210"/>
    </ligand>
</feature>
<feature type="binding site" evidence="7">
    <location>
        <position position="284"/>
    </location>
    <ligand>
        <name>glyoxylate</name>
        <dbReference type="ChEBI" id="CHEBI:36655"/>
    </ligand>
</feature>
<dbReference type="Gene3D" id="3.20.20.70">
    <property type="entry name" value="Aldolase class I"/>
    <property type="match status" value="1"/>
</dbReference>
<dbReference type="PANTHER" id="PTHR10578">
    <property type="entry name" value="S -2-HYDROXY-ACID OXIDASE-RELATED"/>
    <property type="match status" value="1"/>
</dbReference>
<feature type="binding site" evidence="7">
    <location>
        <position position="136"/>
    </location>
    <ligand>
        <name>glyoxylate</name>
        <dbReference type="ChEBI" id="CHEBI:36655"/>
    </ligand>
</feature>
<dbReference type="SUPFAM" id="SSF51395">
    <property type="entry name" value="FMN-linked oxidoreductases"/>
    <property type="match status" value="1"/>
</dbReference>
<evidence type="ECO:0000256" key="5">
    <source>
        <dbReference type="ARBA" id="ARBA00024042"/>
    </source>
</evidence>
<dbReference type="RefSeq" id="WP_110012049.1">
    <property type="nucleotide sequence ID" value="NZ_QGUB01000002.1"/>
</dbReference>
<dbReference type="FunFam" id="3.20.20.70:FF:000029">
    <property type="entry name" value="L-lactate dehydrogenase"/>
    <property type="match status" value="1"/>
</dbReference>
<feature type="binding site" evidence="7">
    <location>
        <begin position="338"/>
        <end position="339"/>
    </location>
    <ligand>
        <name>FMN</name>
        <dbReference type="ChEBI" id="CHEBI:58210"/>
    </ligand>
</feature>
<gene>
    <name evidence="9" type="ORF">DFR36_102172</name>
</gene>
<feature type="binding site" evidence="7">
    <location>
        <position position="28"/>
    </location>
    <ligand>
        <name>glyoxylate</name>
        <dbReference type="ChEBI" id="CHEBI:36655"/>
    </ligand>
</feature>
<keyword evidence="10" id="KW-1185">Reference proteome</keyword>
<name>A0A317RD16_9BURK</name>
<comment type="cofactor">
    <cofactor evidence="1">
        <name>FMN</name>
        <dbReference type="ChEBI" id="CHEBI:58210"/>
    </cofactor>
</comment>
<reference evidence="9 10" key="1">
    <citation type="submission" date="2018-05" db="EMBL/GenBank/DDBJ databases">
        <title>Genomic Encyclopedia of Type Strains, Phase IV (KMG-IV): sequencing the most valuable type-strain genomes for metagenomic binning, comparative biology and taxonomic classification.</title>
        <authorList>
            <person name="Goeker M."/>
        </authorList>
    </citation>
    <scope>NUCLEOTIDE SEQUENCE [LARGE SCALE GENOMIC DNA]</scope>
    <source>
        <strain evidence="9 10">DSM 26006</strain>
    </source>
</reference>
<feature type="binding site" evidence="7">
    <location>
        <begin position="315"/>
        <end position="319"/>
    </location>
    <ligand>
        <name>FMN</name>
        <dbReference type="ChEBI" id="CHEBI:58210"/>
    </ligand>
</feature>
<feature type="domain" description="FMN hydroxy acid dehydrogenase" evidence="8">
    <location>
        <begin position="2"/>
        <end position="389"/>
    </location>
</feature>
<feature type="binding site" evidence="7">
    <location>
        <position position="171"/>
    </location>
    <ligand>
        <name>glyoxylate</name>
        <dbReference type="ChEBI" id="CHEBI:36655"/>
    </ligand>
</feature>
<dbReference type="InterPro" id="IPR037396">
    <property type="entry name" value="FMN_HAD"/>
</dbReference>
<sequence length="389" mass="41535">MKALSYPATALDWRERARRRLPRFLFDYLDGGASAEQTLAANVQDFCRVRLRQRVLVDVGAVDTRARLAGQDCAMPLALAPVGLAGMMARRGEAQAMRAASSAGLPFTLSTVGICALDEVCAAAPAGSPPPWFQLYMLRERAAVRALLDKAWQAGCRTLVFTVDLPATGPRLRDVRNGLAHQGARAGLLRAAQVLARPRWAWDVALRGKPLTFGCLTEQVPGGRDLNAFKAWVDAQFDPTVSWRDIDWLRQHWHGRLLLKGILDAQDARAALDSGADGIVVSNHGGRQLDGVPSTIAALPAIAAAVGGRTEVLLDGGVRSGTDVFKALALGAHGVLIGRAWIWALAGGGEAAVRQLLASWQREFELAMMLTGVTRAADIGAAQLETGSA</sequence>
<comment type="caution">
    <text evidence="9">The sequence shown here is derived from an EMBL/GenBank/DDBJ whole genome shotgun (WGS) entry which is preliminary data.</text>
</comment>